<dbReference type="Proteomes" id="UP000277256">
    <property type="component" value="Unassembled WGS sequence"/>
</dbReference>
<dbReference type="InterPro" id="IPR008928">
    <property type="entry name" value="6-hairpin_glycosidase_sf"/>
</dbReference>
<sequence>MKAFPLSRVTLLDGPFARAVRTDLDYVLAMDPDRLLAPFLREAGLAPRAASYGNWEDSGLDGHIGGHYLSALALLAAATGEAEPRRRLDHMVAELARAQDALGTGYVGGVPGGAALFEGLRGGAGVRSLGSSDHWVPWYNVHKTFAGLIDAHRLLGHEQALAVVVRLADWWLDIAATIDDAAFEAMLDTEFGGMNEAYADLAAATGRGDYADMAVRFSHRAILDPLLERRDDLTGRHANTQIPKAVGYAATAAATDDRDLWDAARFFWRDVVERRTVAIGGNSVREHFHAPDDFSTIIEDREGPESCNTYNMLKLTQRLAADRLEPAHLDFAERAVYNHQLASQHPDHGGLVYFTPMRPRHYRVYSQPETSMWCCVGTGIEAQAKYGELVFGEHEGALAVNLYLPAVLDAPEFGGRVRIETAFPADEAVRLTFDLDEPRELTLRLRVPGWSGGLAALAVNGEAAQAEAVPGAVLLHRAWRPGDTVSFGLPLPLRAERLPDGSPWQAYFAGPVLLAARAGEEHLDGLLADDSRMGHVAHGPLLGFADVPIVADLPADEVLEHEGPLRYRLATSAGAVELAPFFDLHDSRYTVYWPVAEPAGVQARRADLVAADRDSLNLDRTTVDKVAFGEQQPESDHGFRGRDTEVHVDGDGRRARATTASMAVTLSDPDHRGQGLRVGYRLTGAPAAVAVRLGGVLVAEERWDGGTESYDIDYGLPEALRAEPRPDALDLEITALDGRPTPAITTVRLIRWAAP</sequence>
<evidence type="ECO:0000259" key="2">
    <source>
        <dbReference type="Pfam" id="PF16375"/>
    </source>
</evidence>
<dbReference type="EMBL" id="RSEB01000004">
    <property type="protein sequence ID" value="RRR98221.1"/>
    <property type="molecule type" value="Genomic_DNA"/>
</dbReference>
<evidence type="ECO:0000313" key="6">
    <source>
        <dbReference type="Proteomes" id="UP000277256"/>
    </source>
</evidence>
<dbReference type="PANTHER" id="PTHR31151">
    <property type="entry name" value="PROLINE-TRNA LIGASE (DUF1680)"/>
    <property type="match status" value="1"/>
</dbReference>
<feature type="domain" description="Glycoside hydrolase GH146 substrate-binding" evidence="3">
    <location>
        <begin position="618"/>
        <end position="750"/>
    </location>
</feature>
<evidence type="ECO:0000259" key="3">
    <source>
        <dbReference type="Pfam" id="PF20620"/>
    </source>
</evidence>
<evidence type="ECO:0000259" key="4">
    <source>
        <dbReference type="Pfam" id="PF20736"/>
    </source>
</evidence>
<feature type="domain" description="Non-reducing end beta-L-arabinofuranosidase-like GH127 catalytic" evidence="1">
    <location>
        <begin position="9"/>
        <end position="388"/>
    </location>
</feature>
<feature type="domain" description="DUF4986" evidence="2">
    <location>
        <begin position="519"/>
        <end position="593"/>
    </location>
</feature>
<dbReference type="SUPFAM" id="SSF48208">
    <property type="entry name" value="Six-hairpin glycosidases"/>
    <property type="match status" value="1"/>
</dbReference>
<accession>A0A426UVJ5</accession>
<keyword evidence="6" id="KW-1185">Reference proteome</keyword>
<dbReference type="Pfam" id="PF16375">
    <property type="entry name" value="DUF4986"/>
    <property type="match status" value="1"/>
</dbReference>
<evidence type="ECO:0000259" key="1">
    <source>
        <dbReference type="Pfam" id="PF07944"/>
    </source>
</evidence>
<evidence type="ECO:0000313" key="5">
    <source>
        <dbReference type="EMBL" id="RRR98221.1"/>
    </source>
</evidence>
<name>A0A426UVJ5_9ACTN</name>
<comment type="caution">
    <text evidence="5">The sequence shown here is derived from an EMBL/GenBank/DDBJ whole genome shotgun (WGS) entry which is preliminary data.</text>
</comment>
<dbReference type="RefSeq" id="WP_125248530.1">
    <property type="nucleotide sequence ID" value="NZ_RSEB01000004.1"/>
</dbReference>
<dbReference type="InterPro" id="IPR012878">
    <property type="entry name" value="Beta-AFase-like_GH127_cat"/>
</dbReference>
<dbReference type="Pfam" id="PF20620">
    <property type="entry name" value="DUF6805"/>
    <property type="match status" value="1"/>
</dbReference>
<dbReference type="PANTHER" id="PTHR31151:SF0">
    <property type="entry name" value="PROLINE-TRNA LIGASE (DUF1680)"/>
    <property type="match status" value="1"/>
</dbReference>
<proteinExistence type="predicted"/>
<dbReference type="InterPro" id="IPR032275">
    <property type="entry name" value="DUF4986"/>
</dbReference>
<feature type="domain" description="Non-reducing end beta-L-arabinofuranosidase-like GH127 middle" evidence="4">
    <location>
        <begin position="398"/>
        <end position="491"/>
    </location>
</feature>
<dbReference type="OrthoDB" id="9757939at2"/>
<dbReference type="GO" id="GO:0005975">
    <property type="term" value="P:carbohydrate metabolic process"/>
    <property type="evidence" value="ECO:0007669"/>
    <property type="project" value="InterPro"/>
</dbReference>
<dbReference type="Pfam" id="PF07944">
    <property type="entry name" value="Beta-AFase-like_GH127_cat"/>
    <property type="match status" value="1"/>
</dbReference>
<dbReference type="InterPro" id="IPR046544">
    <property type="entry name" value="GH146_SB_dom"/>
</dbReference>
<dbReference type="Pfam" id="PF20736">
    <property type="entry name" value="Glyco_hydro127M"/>
    <property type="match status" value="1"/>
</dbReference>
<reference evidence="5 6" key="1">
    <citation type="submission" date="2018-12" db="EMBL/GenBank/DDBJ databases">
        <title>Glycomyces sp. YIM 121974 draft genome.</title>
        <authorList>
            <person name="Li Q."/>
        </authorList>
    </citation>
    <scope>NUCLEOTIDE SEQUENCE [LARGE SCALE GENOMIC DNA]</scope>
    <source>
        <strain evidence="5 6">YIM 121974</strain>
    </source>
</reference>
<dbReference type="AlphaFoldDB" id="A0A426UVJ5"/>
<dbReference type="InterPro" id="IPR049046">
    <property type="entry name" value="Beta-AFase-like_GH127_middle"/>
</dbReference>
<organism evidence="5 6">
    <name type="scientific">Glycomyces terrestris</name>
    <dbReference type="NCBI Taxonomy" id="2493553"/>
    <lineage>
        <taxon>Bacteria</taxon>
        <taxon>Bacillati</taxon>
        <taxon>Actinomycetota</taxon>
        <taxon>Actinomycetes</taxon>
        <taxon>Glycomycetales</taxon>
        <taxon>Glycomycetaceae</taxon>
        <taxon>Glycomyces</taxon>
    </lineage>
</organism>
<gene>
    <name evidence="5" type="ORF">EIW28_14990</name>
</gene>
<protein>
    <submittedName>
        <fullName evidence="5">Uncharacterized protein</fullName>
    </submittedName>
</protein>